<sequence length="111" mass="12071">MDRRLAVYGTLAPGRSNHHELAELGGIWFDGTVRGRLVPEGWGATFGYPALSLDPEGASVAVQIFESADLPQHWQRLDDFEGPGYRRTAVEVAIDGGTVDAWIYAAAETAR</sequence>
<dbReference type="GO" id="GO:0016740">
    <property type="term" value="F:transferase activity"/>
    <property type="evidence" value="ECO:0007669"/>
    <property type="project" value="UniProtKB-KW"/>
</dbReference>
<dbReference type="OrthoDB" id="5070127at2"/>
<dbReference type="Pfam" id="PF06094">
    <property type="entry name" value="GGACT"/>
    <property type="match status" value="1"/>
</dbReference>
<dbReference type="InterPro" id="IPR013024">
    <property type="entry name" value="GGCT-like"/>
</dbReference>
<name>A0A2A4FX35_9SPHN</name>
<keyword evidence="2" id="KW-0808">Transferase</keyword>
<dbReference type="InterPro" id="IPR009288">
    <property type="entry name" value="AIG2-like_dom"/>
</dbReference>
<keyword evidence="3" id="KW-1185">Reference proteome</keyword>
<protein>
    <submittedName>
        <fullName evidence="2">Gamma-glutamylcyclotransferase</fullName>
    </submittedName>
</protein>
<reference evidence="2 3" key="1">
    <citation type="submission" date="2017-09" db="EMBL/GenBank/DDBJ databases">
        <title>The Catabolism of 3,6-Dichlorosalicylic acid is Initiated by the Cytochrome P450 Monooxygenase DsmABC in Rhizorhabdus dicambivorans Ndbn-20.</title>
        <authorList>
            <person name="Na L."/>
        </authorList>
    </citation>
    <scope>NUCLEOTIDE SEQUENCE [LARGE SCALE GENOMIC DNA]</scope>
    <source>
        <strain evidence="2 3">Ndbn-20m</strain>
    </source>
</reference>
<organism evidence="2 3">
    <name type="scientific">Rhizorhabdus dicambivorans</name>
    <dbReference type="NCBI Taxonomy" id="1850238"/>
    <lineage>
        <taxon>Bacteria</taxon>
        <taxon>Pseudomonadati</taxon>
        <taxon>Pseudomonadota</taxon>
        <taxon>Alphaproteobacteria</taxon>
        <taxon>Sphingomonadales</taxon>
        <taxon>Sphingomonadaceae</taxon>
        <taxon>Rhizorhabdus</taxon>
    </lineage>
</organism>
<evidence type="ECO:0000259" key="1">
    <source>
        <dbReference type="Pfam" id="PF06094"/>
    </source>
</evidence>
<dbReference type="CDD" id="cd06661">
    <property type="entry name" value="GGCT_like"/>
    <property type="match status" value="1"/>
</dbReference>
<dbReference type="Proteomes" id="UP000218934">
    <property type="component" value="Unassembled WGS sequence"/>
</dbReference>
<dbReference type="AlphaFoldDB" id="A0A2A4FX35"/>
<proteinExistence type="predicted"/>
<dbReference type="InterPro" id="IPR036568">
    <property type="entry name" value="GGCT-like_sf"/>
</dbReference>
<accession>A0A2A4FX35</accession>
<evidence type="ECO:0000313" key="3">
    <source>
        <dbReference type="Proteomes" id="UP000218934"/>
    </source>
</evidence>
<dbReference type="SUPFAM" id="SSF110857">
    <property type="entry name" value="Gamma-glutamyl cyclotransferase-like"/>
    <property type="match status" value="1"/>
</dbReference>
<gene>
    <name evidence="2" type="ORF">COO09_11110</name>
</gene>
<dbReference type="Gene3D" id="3.10.490.10">
    <property type="entry name" value="Gamma-glutamyl cyclotransferase-like"/>
    <property type="match status" value="1"/>
</dbReference>
<dbReference type="KEGG" id="rdi:CMV14_23180"/>
<comment type="caution">
    <text evidence="2">The sequence shown here is derived from an EMBL/GenBank/DDBJ whole genome shotgun (WGS) entry which is preliminary data.</text>
</comment>
<feature type="domain" description="Gamma-glutamylcyclotransferase AIG2-like" evidence="1">
    <location>
        <begin position="6"/>
        <end position="108"/>
    </location>
</feature>
<evidence type="ECO:0000313" key="2">
    <source>
        <dbReference type="EMBL" id="PCE42276.1"/>
    </source>
</evidence>
<dbReference type="EMBL" id="NWUF01000009">
    <property type="protein sequence ID" value="PCE42276.1"/>
    <property type="molecule type" value="Genomic_DNA"/>
</dbReference>